<feature type="transmembrane region" description="Helical" evidence="1">
    <location>
        <begin position="56"/>
        <end position="78"/>
    </location>
</feature>
<gene>
    <name evidence="2" type="ORF">HDF17_001241</name>
</gene>
<dbReference type="InterPro" id="IPR007404">
    <property type="entry name" value="YdjM-like"/>
</dbReference>
<feature type="transmembrane region" description="Helical" evidence="1">
    <location>
        <begin position="136"/>
        <end position="157"/>
    </location>
</feature>
<comment type="caution">
    <text evidence="2">The sequence shown here is derived from an EMBL/GenBank/DDBJ whole genome shotgun (WGS) entry which is preliminary data.</text>
</comment>
<dbReference type="RefSeq" id="WP_179488795.1">
    <property type="nucleotide sequence ID" value="NZ_JACCCW010000001.1"/>
</dbReference>
<dbReference type="AlphaFoldDB" id="A0A7Y9TG13"/>
<accession>A0A7Y9TG13</accession>
<reference evidence="2 3" key="1">
    <citation type="submission" date="2020-07" db="EMBL/GenBank/DDBJ databases">
        <title>Genomic Encyclopedia of Type Strains, Phase IV (KMG-V): Genome sequencing to study the core and pangenomes of soil and plant-associated prokaryotes.</title>
        <authorList>
            <person name="Whitman W."/>
        </authorList>
    </citation>
    <scope>NUCLEOTIDE SEQUENCE [LARGE SCALE GENOMIC DNA]</scope>
    <source>
        <strain evidence="2 3">X4EP2</strain>
    </source>
</reference>
<dbReference type="PANTHER" id="PTHR40031:SF1">
    <property type="entry name" value="MEMBRANE-BOUND METAL-DEPENDENT HYDROLASE"/>
    <property type="match status" value="1"/>
</dbReference>
<evidence type="ECO:0000256" key="1">
    <source>
        <dbReference type="SAM" id="Phobius"/>
    </source>
</evidence>
<dbReference type="InterPro" id="IPR053170">
    <property type="entry name" value="Transcription_regulator"/>
</dbReference>
<evidence type="ECO:0000313" key="2">
    <source>
        <dbReference type="EMBL" id="NYF78954.1"/>
    </source>
</evidence>
<organism evidence="2 3">
    <name type="scientific">Granulicella arctica</name>
    <dbReference type="NCBI Taxonomy" id="940613"/>
    <lineage>
        <taxon>Bacteria</taxon>
        <taxon>Pseudomonadati</taxon>
        <taxon>Acidobacteriota</taxon>
        <taxon>Terriglobia</taxon>
        <taxon>Terriglobales</taxon>
        <taxon>Acidobacteriaceae</taxon>
        <taxon>Granulicella</taxon>
    </lineage>
</organism>
<dbReference type="PANTHER" id="PTHR40031">
    <property type="entry name" value="HYPOTHETICAL MEMBRANE SPANNING PROTEIN"/>
    <property type="match status" value="1"/>
</dbReference>
<keyword evidence="1" id="KW-1133">Transmembrane helix</keyword>
<feature type="transmembrane region" description="Helical" evidence="1">
    <location>
        <begin position="98"/>
        <end position="116"/>
    </location>
</feature>
<feature type="transmembrane region" description="Helical" evidence="1">
    <location>
        <begin position="177"/>
        <end position="194"/>
    </location>
</feature>
<dbReference type="Pfam" id="PF04307">
    <property type="entry name" value="YdjM"/>
    <property type="match status" value="1"/>
</dbReference>
<dbReference type="EMBL" id="JACCCW010000001">
    <property type="protein sequence ID" value="NYF78954.1"/>
    <property type="molecule type" value="Genomic_DNA"/>
</dbReference>
<protein>
    <submittedName>
        <fullName evidence="2">Inner membrane protein</fullName>
    </submittedName>
</protein>
<proteinExistence type="predicted"/>
<sequence length="350" mass="39550">MEPVTHLMTGAVLARAGLNRKAAYATLAMVLAAEAPDLDTLWSIDGPVAALQHHRGWTHTLLGLPFEALLIVGAIWLLHRWRTKRGSTTTLAPIRWNLLYPFCLIALLSHILLDWTNNYGVRPFFPFNPHWYAGSFVFIFEPVLFAILLIALVAPYLFDLINSEVGARRQTFRGRGWAIAALIGIVALWSWRAIEHSHAIDLATARNYNGAPIKRVFASPYPGNPYRWHVIVETPTFYQLAKADTWNNRLTKAPDDLLYKPQTTLATLAAKRSWLGEAYLDWSSYPLVTDAGLSGDLDYTGLTVVTFHDLRFLYDTPFLHGREHPPLSGTVFLNQDHRVVRMEMDGRAQH</sequence>
<dbReference type="Proteomes" id="UP000589520">
    <property type="component" value="Unassembled WGS sequence"/>
</dbReference>
<keyword evidence="1" id="KW-0472">Membrane</keyword>
<evidence type="ECO:0000313" key="3">
    <source>
        <dbReference type="Proteomes" id="UP000589520"/>
    </source>
</evidence>
<keyword evidence="1" id="KW-0812">Transmembrane</keyword>
<keyword evidence="3" id="KW-1185">Reference proteome</keyword>
<name>A0A7Y9TG13_9BACT</name>